<dbReference type="SUPFAM" id="SSF56112">
    <property type="entry name" value="Protein kinase-like (PK-like)"/>
    <property type="match status" value="1"/>
</dbReference>
<keyword evidence="2 7" id="KW-0547">Nucleotide-binding</keyword>
<dbReference type="PROSITE" id="PS50011">
    <property type="entry name" value="PROTEIN_KINASE_DOM"/>
    <property type="match status" value="1"/>
</dbReference>
<keyword evidence="10" id="KW-1185">Reference proteome</keyword>
<comment type="catalytic activity">
    <reaction evidence="6 7">
        <text>L-tyrosyl-[protein] + ATP = O-phospho-L-tyrosyl-[protein] + ADP + H(+)</text>
        <dbReference type="Rhea" id="RHEA:10596"/>
        <dbReference type="Rhea" id="RHEA-COMP:10136"/>
        <dbReference type="Rhea" id="RHEA-COMP:20101"/>
        <dbReference type="ChEBI" id="CHEBI:15378"/>
        <dbReference type="ChEBI" id="CHEBI:30616"/>
        <dbReference type="ChEBI" id="CHEBI:46858"/>
        <dbReference type="ChEBI" id="CHEBI:61978"/>
        <dbReference type="ChEBI" id="CHEBI:456216"/>
        <dbReference type="EC" id="2.7.10.2"/>
    </reaction>
</comment>
<evidence type="ECO:0000256" key="4">
    <source>
        <dbReference type="ARBA" id="ARBA00022840"/>
    </source>
</evidence>
<dbReference type="InterPro" id="IPR020635">
    <property type="entry name" value="Tyr_kinase_cat_dom"/>
</dbReference>
<keyword evidence="4 7" id="KW-0067">ATP-binding</keyword>
<keyword evidence="1 7" id="KW-0808">Transferase</keyword>
<dbReference type="InterPro" id="IPR001245">
    <property type="entry name" value="Ser-Thr/Tyr_kinase_cat_dom"/>
</dbReference>
<dbReference type="PROSITE" id="PS00109">
    <property type="entry name" value="PROTEIN_KINASE_TYR"/>
    <property type="match status" value="1"/>
</dbReference>
<dbReference type="EC" id="2.7.10.2" evidence="7"/>
<evidence type="ECO:0000259" key="9">
    <source>
        <dbReference type="PROSITE" id="PS50011"/>
    </source>
</evidence>
<feature type="domain" description="Protein kinase" evidence="9">
    <location>
        <begin position="57"/>
        <end position="386"/>
    </location>
</feature>
<evidence type="ECO:0000256" key="3">
    <source>
        <dbReference type="ARBA" id="ARBA00022777"/>
    </source>
</evidence>
<dbReference type="Gene3D" id="1.10.510.10">
    <property type="entry name" value="Transferase(Phosphotransferase) domain 1"/>
    <property type="match status" value="1"/>
</dbReference>
<dbReference type="InterPro" id="IPR011009">
    <property type="entry name" value="Kinase-like_dom_sf"/>
</dbReference>
<dbReference type="InterPro" id="IPR000719">
    <property type="entry name" value="Prot_kinase_dom"/>
</dbReference>
<evidence type="ECO:0000313" key="11">
    <source>
        <dbReference type="WBParaSite" id="MBELARI_LOCUS13667"/>
    </source>
</evidence>
<evidence type="ECO:0000256" key="6">
    <source>
        <dbReference type="ARBA" id="ARBA00051245"/>
    </source>
</evidence>
<dbReference type="Proteomes" id="UP000887575">
    <property type="component" value="Unassembled WGS sequence"/>
</dbReference>
<evidence type="ECO:0000256" key="7">
    <source>
        <dbReference type="RuleBase" id="RU362096"/>
    </source>
</evidence>
<keyword evidence="5 7" id="KW-0829">Tyrosine-protein kinase</keyword>
<evidence type="ECO:0000256" key="8">
    <source>
        <dbReference type="SAM" id="MobiDB-lite"/>
    </source>
</evidence>
<dbReference type="InterPro" id="IPR000980">
    <property type="entry name" value="SH2"/>
</dbReference>
<dbReference type="SMART" id="SM00219">
    <property type="entry name" value="TyrKc"/>
    <property type="match status" value="1"/>
</dbReference>
<dbReference type="InterPro" id="IPR008266">
    <property type="entry name" value="Tyr_kinase_AS"/>
</dbReference>
<dbReference type="InterPro" id="IPR036860">
    <property type="entry name" value="SH2_dom_sf"/>
</dbReference>
<evidence type="ECO:0000256" key="5">
    <source>
        <dbReference type="ARBA" id="ARBA00023137"/>
    </source>
</evidence>
<dbReference type="SMART" id="SM00252">
    <property type="entry name" value="SH2"/>
    <property type="match status" value="1"/>
</dbReference>
<evidence type="ECO:0000313" key="10">
    <source>
        <dbReference type="Proteomes" id="UP000887575"/>
    </source>
</evidence>
<dbReference type="SUPFAM" id="SSF55550">
    <property type="entry name" value="SH2 domain"/>
    <property type="match status" value="1"/>
</dbReference>
<keyword evidence="3 7" id="KW-0418">Kinase</keyword>
<comment type="similarity">
    <text evidence="7">Belongs to the protein kinase superfamily. Tyr protein kinase family.</text>
</comment>
<dbReference type="InterPro" id="IPR050198">
    <property type="entry name" value="Non-receptor_tyrosine_kinases"/>
</dbReference>
<organism evidence="10 11">
    <name type="scientific">Mesorhabditis belari</name>
    <dbReference type="NCBI Taxonomy" id="2138241"/>
    <lineage>
        <taxon>Eukaryota</taxon>
        <taxon>Metazoa</taxon>
        <taxon>Ecdysozoa</taxon>
        <taxon>Nematoda</taxon>
        <taxon>Chromadorea</taxon>
        <taxon>Rhabditida</taxon>
        <taxon>Rhabditina</taxon>
        <taxon>Rhabditomorpha</taxon>
        <taxon>Rhabditoidea</taxon>
        <taxon>Rhabditidae</taxon>
        <taxon>Mesorhabditinae</taxon>
        <taxon>Mesorhabditis</taxon>
    </lineage>
</organism>
<accession>A0AAF3J3D2</accession>
<dbReference type="Pfam" id="PF07714">
    <property type="entry name" value="PK_Tyr_Ser-Thr"/>
    <property type="match status" value="1"/>
</dbReference>
<proteinExistence type="inferred from homology"/>
<sequence>MRMGCGKRKAHKWSHRDGRVMNNPIERELTNARVDTRDRGVPLEAESYFHGFLPMGIARRELIGNNSQEGLFIVYITDISGKESLVVSVCHYGVIFNYKIRMFRGTLYYINDHLLAKTVPALIEAFMAEKWPLEPSGPQLLLWIAAPVGAFGEVSDGTYGKPPKKCAIKLFHSGNLTDASRHSTYSSGASVTRPSSNSKSEASSNKSPTITDKMMFINEAAILATITHKAVIQLYGVLIHRDLAARNILIDESARCKISDFGISVFGKEVQGDKRLKVAIRWLSPEAIEKGIFSSKSDVWSFGVVTGSFTNGAVPYQHVKSLKDVKIAVVRNKLRLKATQEMPAATAEMMALCFEEKAERRPSFDTLKNRYKPSSMGRLTNCMPILRMNKSKGRSRDERK</sequence>
<evidence type="ECO:0000256" key="1">
    <source>
        <dbReference type="ARBA" id="ARBA00022679"/>
    </source>
</evidence>
<dbReference type="Gene3D" id="3.30.505.10">
    <property type="entry name" value="SH2 domain"/>
    <property type="match status" value="1"/>
</dbReference>
<feature type="compositionally biased region" description="Low complexity" evidence="8">
    <location>
        <begin position="195"/>
        <end position="207"/>
    </location>
</feature>
<feature type="compositionally biased region" description="Polar residues" evidence="8">
    <location>
        <begin position="181"/>
        <end position="194"/>
    </location>
</feature>
<reference evidence="11" key="1">
    <citation type="submission" date="2024-02" db="UniProtKB">
        <authorList>
            <consortium name="WormBaseParasite"/>
        </authorList>
    </citation>
    <scope>IDENTIFICATION</scope>
</reference>
<dbReference type="WBParaSite" id="MBELARI_LOCUS13667">
    <property type="protein sequence ID" value="MBELARI_LOCUS13667"/>
    <property type="gene ID" value="MBELARI_LOCUS13667"/>
</dbReference>
<feature type="region of interest" description="Disordered" evidence="8">
    <location>
        <begin position="181"/>
        <end position="207"/>
    </location>
</feature>
<dbReference type="AlphaFoldDB" id="A0AAF3J3D2"/>
<dbReference type="PRINTS" id="PR00109">
    <property type="entry name" value="TYRKINASE"/>
</dbReference>
<evidence type="ECO:0000256" key="2">
    <source>
        <dbReference type="ARBA" id="ARBA00022741"/>
    </source>
</evidence>
<dbReference type="GO" id="GO:0004715">
    <property type="term" value="F:non-membrane spanning protein tyrosine kinase activity"/>
    <property type="evidence" value="ECO:0007669"/>
    <property type="project" value="UniProtKB-EC"/>
</dbReference>
<dbReference type="GO" id="GO:0005524">
    <property type="term" value="F:ATP binding"/>
    <property type="evidence" value="ECO:0007669"/>
    <property type="project" value="UniProtKB-KW"/>
</dbReference>
<dbReference type="PANTHER" id="PTHR24418">
    <property type="entry name" value="TYROSINE-PROTEIN KINASE"/>
    <property type="match status" value="1"/>
</dbReference>
<protein>
    <recommendedName>
        <fullName evidence="7">Tyrosine-protein kinase</fullName>
        <ecNumber evidence="7">2.7.10.2</ecNumber>
    </recommendedName>
</protein>
<name>A0AAF3J3D2_9BILA</name>